<dbReference type="OrthoDB" id="1740265at2759"/>
<dbReference type="InterPro" id="IPR006047">
    <property type="entry name" value="GH13_cat_dom"/>
</dbReference>
<dbReference type="EMBL" id="KQ086038">
    <property type="protein sequence ID" value="KLO10000.1"/>
    <property type="molecule type" value="Genomic_DNA"/>
</dbReference>
<dbReference type="Gene3D" id="3.20.20.80">
    <property type="entry name" value="Glycosidases"/>
    <property type="match status" value="2"/>
</dbReference>
<dbReference type="InParanoid" id="A0A0H2RDT0"/>
<keyword evidence="2" id="KW-0378">Hydrolase</keyword>
<dbReference type="FunFam" id="3.20.20.80:FF:000064">
    <property type="entry name" value="Oligo-1,6-glucosidase"/>
    <property type="match status" value="1"/>
</dbReference>
<keyword evidence="4" id="KW-0462">Maltose metabolism</keyword>
<evidence type="ECO:0000313" key="7">
    <source>
        <dbReference type="Proteomes" id="UP000053477"/>
    </source>
</evidence>
<dbReference type="Pfam" id="PF00128">
    <property type="entry name" value="Alpha-amylase"/>
    <property type="match status" value="1"/>
</dbReference>
<dbReference type="AlphaFoldDB" id="A0A0H2RDT0"/>
<dbReference type="SUPFAM" id="SSF51445">
    <property type="entry name" value="(Trans)glycosidases"/>
    <property type="match status" value="1"/>
</dbReference>
<dbReference type="GO" id="GO:0033934">
    <property type="term" value="F:glucan 1,4-alpha-maltotriohydrolase activity"/>
    <property type="evidence" value="ECO:0007669"/>
    <property type="project" value="TreeGrafter"/>
</dbReference>
<organism evidence="6 7">
    <name type="scientific">Schizopora paradoxa</name>
    <dbReference type="NCBI Taxonomy" id="27342"/>
    <lineage>
        <taxon>Eukaryota</taxon>
        <taxon>Fungi</taxon>
        <taxon>Dikarya</taxon>
        <taxon>Basidiomycota</taxon>
        <taxon>Agaricomycotina</taxon>
        <taxon>Agaricomycetes</taxon>
        <taxon>Hymenochaetales</taxon>
        <taxon>Schizoporaceae</taxon>
        <taxon>Schizopora</taxon>
    </lineage>
</organism>
<dbReference type="STRING" id="27342.A0A0H2RDT0"/>
<feature type="domain" description="Glycosyl hydrolase family 13 catalytic" evidence="5">
    <location>
        <begin position="34"/>
        <end position="246"/>
    </location>
</feature>
<dbReference type="GO" id="GO:0005987">
    <property type="term" value="P:sucrose catabolic process"/>
    <property type="evidence" value="ECO:0007669"/>
    <property type="project" value="TreeGrafter"/>
</dbReference>
<dbReference type="PANTHER" id="PTHR10357:SF232">
    <property type="entry name" value="GLYCOSYL HYDROLASE FAMILY 13 CATALYTIC DOMAIN-CONTAINING PROTEIN"/>
    <property type="match status" value="1"/>
</dbReference>
<dbReference type="FunFam" id="3.90.400.10:FF:000003">
    <property type="entry name" value="Probable alpha-glucosidase (Maltase)"/>
    <property type="match status" value="1"/>
</dbReference>
<dbReference type="Proteomes" id="UP000053477">
    <property type="component" value="Unassembled WGS sequence"/>
</dbReference>
<accession>A0A0H2RDT0</accession>
<comment type="similarity">
    <text evidence="1">Belongs to the glycosyl hydrolase 13 family.</text>
</comment>
<name>A0A0H2RDT0_9AGAM</name>
<dbReference type="InterPro" id="IPR017853">
    <property type="entry name" value="GH"/>
</dbReference>
<dbReference type="SMART" id="SM00642">
    <property type="entry name" value="Aamy"/>
    <property type="match status" value="1"/>
</dbReference>
<dbReference type="GO" id="GO:0004556">
    <property type="term" value="F:alpha-amylase activity"/>
    <property type="evidence" value="ECO:0007669"/>
    <property type="project" value="TreeGrafter"/>
</dbReference>
<evidence type="ECO:0000256" key="2">
    <source>
        <dbReference type="ARBA" id="ARBA00022801"/>
    </source>
</evidence>
<keyword evidence="3" id="KW-0326">Glycosidase</keyword>
<dbReference type="Gene3D" id="3.90.400.10">
    <property type="entry name" value="Oligo-1,6-glucosidase, Domain 2"/>
    <property type="match status" value="1"/>
</dbReference>
<reference evidence="6 7" key="1">
    <citation type="submission" date="2015-04" db="EMBL/GenBank/DDBJ databases">
        <title>Complete genome sequence of Schizopora paradoxa KUC8140, a cosmopolitan wood degrader in East Asia.</title>
        <authorList>
            <consortium name="DOE Joint Genome Institute"/>
            <person name="Min B."/>
            <person name="Park H."/>
            <person name="Jang Y."/>
            <person name="Kim J.-J."/>
            <person name="Kim K.H."/>
            <person name="Pangilinan J."/>
            <person name="Lipzen A."/>
            <person name="Riley R."/>
            <person name="Grigoriev I.V."/>
            <person name="Spatafora J.W."/>
            <person name="Choi I.-G."/>
        </authorList>
    </citation>
    <scope>NUCLEOTIDE SEQUENCE [LARGE SCALE GENOMIC DNA]</scope>
    <source>
        <strain evidence="6 7">KUC8140</strain>
    </source>
</reference>
<sequence>MVPGILSSHSNQFHVVAKKSSYRRAWWKEAIVYQVYPASFCDSNGDGIGDLKGLASKLDYLRDLGVDVVWLSPIYKSPQVDMGYDISDYEDIDPRYGTLADWDNLVAELHMRDMKLMMDLVVNHTSDEHAWFKESRASKTNPKSDWYIWRPPKYDAHGNRQPPNNWRSHFQGSVWEWDETREEYYLHLYAAAQPDLNWENRDVRNAVWKMMRFWMDRGTDGFRVRLCVLFTQGFYELTRFMSRWTS</sequence>
<dbReference type="GO" id="GO:0004574">
    <property type="term" value="F:oligo-1,6-glucosidase activity"/>
    <property type="evidence" value="ECO:0007669"/>
    <property type="project" value="TreeGrafter"/>
</dbReference>
<keyword evidence="7" id="KW-1185">Reference proteome</keyword>
<evidence type="ECO:0000256" key="1">
    <source>
        <dbReference type="ARBA" id="ARBA00008061"/>
    </source>
</evidence>
<dbReference type="GO" id="GO:0004575">
    <property type="term" value="F:sucrose alpha-glucosidase activity"/>
    <property type="evidence" value="ECO:0007669"/>
    <property type="project" value="TreeGrafter"/>
</dbReference>
<evidence type="ECO:0000313" key="6">
    <source>
        <dbReference type="EMBL" id="KLO10000.1"/>
    </source>
</evidence>
<dbReference type="InterPro" id="IPR045857">
    <property type="entry name" value="O16G_dom_2"/>
</dbReference>
<protein>
    <submittedName>
        <fullName evidence="6">Alpha-amylase-domain-containing protein</fullName>
    </submittedName>
</protein>
<dbReference type="PANTHER" id="PTHR10357">
    <property type="entry name" value="ALPHA-AMYLASE FAMILY MEMBER"/>
    <property type="match status" value="1"/>
</dbReference>
<gene>
    <name evidence="6" type="ORF">SCHPADRAFT_833139</name>
</gene>
<evidence type="ECO:0000256" key="4">
    <source>
        <dbReference type="ARBA" id="ARBA00026248"/>
    </source>
</evidence>
<evidence type="ECO:0000259" key="5">
    <source>
        <dbReference type="SMART" id="SM00642"/>
    </source>
</evidence>
<evidence type="ECO:0000256" key="3">
    <source>
        <dbReference type="ARBA" id="ARBA00023295"/>
    </source>
</evidence>
<proteinExistence type="inferred from homology"/>
<dbReference type="GO" id="GO:0000025">
    <property type="term" value="P:maltose catabolic process"/>
    <property type="evidence" value="ECO:0007669"/>
    <property type="project" value="TreeGrafter"/>
</dbReference>